<feature type="domain" description="ChsH2 rubredoxin-like zinc ribbon" evidence="1">
    <location>
        <begin position="17"/>
        <end position="46"/>
    </location>
</feature>
<dbReference type="InterPro" id="IPR052513">
    <property type="entry name" value="Thioester_dehydratase-like"/>
</dbReference>
<accession>A0A7C1E205</accession>
<dbReference type="InterPro" id="IPR012340">
    <property type="entry name" value="NA-bd_OB-fold"/>
</dbReference>
<protein>
    <submittedName>
        <fullName evidence="2">Transcriptional regulator</fullName>
    </submittedName>
</protein>
<name>A0A7C1E205_9CREN</name>
<dbReference type="AlphaFoldDB" id="A0A7C1E205"/>
<evidence type="ECO:0000313" key="2">
    <source>
        <dbReference type="EMBL" id="HDS10162.1"/>
    </source>
</evidence>
<dbReference type="Pfam" id="PF12172">
    <property type="entry name" value="zf-ChsH2"/>
    <property type="match status" value="1"/>
</dbReference>
<dbReference type="PANTHER" id="PTHR34075:SF5">
    <property type="entry name" value="BLR3430 PROTEIN"/>
    <property type="match status" value="1"/>
</dbReference>
<dbReference type="PANTHER" id="PTHR34075">
    <property type="entry name" value="BLR3430 PROTEIN"/>
    <property type="match status" value="1"/>
</dbReference>
<sequence>MAKLSIPIFWRVRKYLYTLEGRKCLECGRAHFPPKNSCPYCGSTKLIEYYPPKKGKLLVWTKLYETCDDRSAYRPIYIGLLQLGELRVVLPLTDIHDEGKLKPGIDVELVLRRYIEDGDTGLIYYGLKARPIF</sequence>
<evidence type="ECO:0000259" key="1">
    <source>
        <dbReference type="Pfam" id="PF12172"/>
    </source>
</evidence>
<comment type="caution">
    <text evidence="2">The sequence shown here is derived from an EMBL/GenBank/DDBJ whole genome shotgun (WGS) entry which is preliminary data.</text>
</comment>
<gene>
    <name evidence="2" type="ORF">ENO04_00855</name>
</gene>
<proteinExistence type="predicted"/>
<dbReference type="SUPFAM" id="SSF50249">
    <property type="entry name" value="Nucleic acid-binding proteins"/>
    <property type="match status" value="1"/>
</dbReference>
<reference evidence="2" key="1">
    <citation type="journal article" date="2020" name="mSystems">
        <title>Genome- and Community-Level Interaction Insights into Carbon Utilization and Element Cycling Functions of Hydrothermarchaeota in Hydrothermal Sediment.</title>
        <authorList>
            <person name="Zhou Z."/>
            <person name="Liu Y."/>
            <person name="Xu W."/>
            <person name="Pan J."/>
            <person name="Luo Z.H."/>
            <person name="Li M."/>
        </authorList>
    </citation>
    <scope>NUCLEOTIDE SEQUENCE [LARGE SCALE GENOMIC DNA]</scope>
    <source>
        <strain evidence="2">SpSt-123</strain>
    </source>
</reference>
<dbReference type="Gene3D" id="6.10.30.10">
    <property type="match status" value="1"/>
</dbReference>
<organism evidence="2">
    <name type="scientific">Fervidicoccus fontis</name>
    <dbReference type="NCBI Taxonomy" id="683846"/>
    <lineage>
        <taxon>Archaea</taxon>
        <taxon>Thermoproteota</taxon>
        <taxon>Thermoprotei</taxon>
        <taxon>Fervidicoccales</taxon>
        <taxon>Fervidicoccaceae</taxon>
        <taxon>Fervidicoccus</taxon>
    </lineage>
</organism>
<dbReference type="EMBL" id="DSDY01000034">
    <property type="protein sequence ID" value="HDS10162.1"/>
    <property type="molecule type" value="Genomic_DNA"/>
</dbReference>
<dbReference type="InterPro" id="IPR022002">
    <property type="entry name" value="ChsH2_Znr"/>
</dbReference>